<accession>A0A3D9KIR8</accession>
<dbReference type="AlphaFoldDB" id="A0A3D9KIR8"/>
<evidence type="ECO:0000313" key="2">
    <source>
        <dbReference type="Proteomes" id="UP000256977"/>
    </source>
</evidence>
<dbReference type="OrthoDB" id="2621562at2"/>
<name>A0A3D9KIR8_9BACL</name>
<proteinExistence type="predicted"/>
<organism evidence="1 2">
    <name type="scientific">Cohnella phaseoli</name>
    <dbReference type="NCBI Taxonomy" id="456490"/>
    <lineage>
        <taxon>Bacteria</taxon>
        <taxon>Bacillati</taxon>
        <taxon>Bacillota</taxon>
        <taxon>Bacilli</taxon>
        <taxon>Bacillales</taxon>
        <taxon>Paenibacillaceae</taxon>
        <taxon>Cohnella</taxon>
    </lineage>
</organism>
<comment type="caution">
    <text evidence="1">The sequence shown here is derived from an EMBL/GenBank/DDBJ whole genome shotgun (WGS) entry which is preliminary data.</text>
</comment>
<sequence>MYKYAQLDESGRCVSVSQLSGEIVSVHMLPLGSDDDVQPGDIYDGLSWTRPEAPEPEPDRILQLKTENLELKLALVELAEAQHTYNSRWPNWLKFNGGE</sequence>
<reference evidence="1 2" key="1">
    <citation type="submission" date="2018-07" db="EMBL/GenBank/DDBJ databases">
        <title>Genomic Encyclopedia of Type Strains, Phase III (KMG-III): the genomes of soil and plant-associated and newly described type strains.</title>
        <authorList>
            <person name="Whitman W."/>
        </authorList>
    </citation>
    <scope>NUCLEOTIDE SEQUENCE [LARGE SCALE GENOMIC DNA]</scope>
    <source>
        <strain evidence="1 2">CECT 7287</strain>
    </source>
</reference>
<evidence type="ECO:0000313" key="1">
    <source>
        <dbReference type="EMBL" id="RED86269.1"/>
    </source>
</evidence>
<dbReference type="EMBL" id="QRDZ01000003">
    <property type="protein sequence ID" value="RED86269.1"/>
    <property type="molecule type" value="Genomic_DNA"/>
</dbReference>
<dbReference type="RefSeq" id="WP_116059405.1">
    <property type="nucleotide sequence ID" value="NZ_QRDZ01000003.1"/>
</dbReference>
<gene>
    <name evidence="1" type="ORF">DFP98_103122</name>
</gene>
<dbReference type="Proteomes" id="UP000256977">
    <property type="component" value="Unassembled WGS sequence"/>
</dbReference>
<protein>
    <submittedName>
        <fullName evidence="1">Uncharacterized protein</fullName>
    </submittedName>
</protein>
<keyword evidence="2" id="KW-1185">Reference proteome</keyword>